<feature type="transmembrane region" description="Helical" evidence="7">
    <location>
        <begin position="179"/>
        <end position="200"/>
    </location>
</feature>
<name>A0A5S4ZNC6_9FIRM</name>
<feature type="transmembrane region" description="Helical" evidence="7">
    <location>
        <begin position="323"/>
        <end position="344"/>
    </location>
</feature>
<evidence type="ECO:0000256" key="4">
    <source>
        <dbReference type="ARBA" id="ARBA00022692"/>
    </source>
</evidence>
<evidence type="ECO:0000256" key="6">
    <source>
        <dbReference type="ARBA" id="ARBA00023136"/>
    </source>
</evidence>
<organism evidence="8 9">
    <name type="scientific">Desulfallas thermosapovorans DSM 6562</name>
    <dbReference type="NCBI Taxonomy" id="1121431"/>
    <lineage>
        <taxon>Bacteria</taxon>
        <taxon>Bacillati</taxon>
        <taxon>Bacillota</taxon>
        <taxon>Clostridia</taxon>
        <taxon>Eubacteriales</taxon>
        <taxon>Desulfallaceae</taxon>
        <taxon>Desulfallas</taxon>
    </lineage>
</organism>
<dbReference type="Proteomes" id="UP000323166">
    <property type="component" value="Unassembled WGS sequence"/>
</dbReference>
<feature type="transmembrane region" description="Helical" evidence="7">
    <location>
        <begin position="57"/>
        <end position="76"/>
    </location>
</feature>
<keyword evidence="6 7" id="KW-0472">Membrane</keyword>
<feature type="transmembrane region" description="Helical" evidence="7">
    <location>
        <begin position="252"/>
        <end position="270"/>
    </location>
</feature>
<evidence type="ECO:0000256" key="1">
    <source>
        <dbReference type="ARBA" id="ARBA00004651"/>
    </source>
</evidence>
<comment type="caution">
    <text evidence="8">The sequence shown here is derived from an EMBL/GenBank/DDBJ whole genome shotgun (WGS) entry which is preliminary data.</text>
</comment>
<keyword evidence="9" id="KW-1185">Reference proteome</keyword>
<feature type="transmembrane region" description="Helical" evidence="7">
    <location>
        <begin position="356"/>
        <end position="378"/>
    </location>
</feature>
<dbReference type="InterPro" id="IPR018383">
    <property type="entry name" value="UPF0324_pro"/>
</dbReference>
<feature type="transmembrane region" description="Helical" evidence="7">
    <location>
        <begin position="16"/>
        <end position="37"/>
    </location>
</feature>
<dbReference type="Pfam" id="PF03601">
    <property type="entry name" value="Cons_hypoth698"/>
    <property type="match status" value="1"/>
</dbReference>
<reference evidence="8 9" key="1">
    <citation type="submission" date="2019-07" db="EMBL/GenBank/DDBJ databases">
        <title>Genomic Encyclopedia of Type Strains, Phase I: the one thousand microbial genomes (KMG-I) project.</title>
        <authorList>
            <person name="Kyrpides N."/>
        </authorList>
    </citation>
    <scope>NUCLEOTIDE SEQUENCE [LARGE SCALE GENOMIC DNA]</scope>
    <source>
        <strain evidence="8 9">DSM 6562</strain>
    </source>
</reference>
<proteinExistence type="inferred from homology"/>
<evidence type="ECO:0000313" key="8">
    <source>
        <dbReference type="EMBL" id="TYO93372.1"/>
    </source>
</evidence>
<feature type="transmembrane region" description="Helical" evidence="7">
    <location>
        <begin position="291"/>
        <end position="311"/>
    </location>
</feature>
<dbReference type="RefSeq" id="WP_166512639.1">
    <property type="nucleotide sequence ID" value="NZ_VNHM01000019.1"/>
</dbReference>
<dbReference type="PANTHER" id="PTHR30106:SF2">
    <property type="entry name" value="UPF0324 INNER MEMBRANE PROTEIN YEIH"/>
    <property type="match status" value="1"/>
</dbReference>
<feature type="transmembrane region" description="Helical" evidence="7">
    <location>
        <begin position="212"/>
        <end position="232"/>
    </location>
</feature>
<feature type="transmembrane region" description="Helical" evidence="7">
    <location>
        <begin position="151"/>
        <end position="173"/>
    </location>
</feature>
<evidence type="ECO:0000256" key="7">
    <source>
        <dbReference type="SAM" id="Phobius"/>
    </source>
</evidence>
<feature type="transmembrane region" description="Helical" evidence="7">
    <location>
        <begin position="96"/>
        <end position="112"/>
    </location>
</feature>
<gene>
    <name evidence="8" type="ORF">LX24_02702</name>
</gene>
<accession>A0A5S4ZNC6</accession>
<sequence>MADYTEKSTTGFYPKALRVIPGLLLMFLIAALCMGTKDLGLPRWIGLEGIIKETSHYLGNVLKINYVLLVILIGMVIRNTIGIPSWAVEGVQTSRLFIKIGVILLGTLYSLAEVATLGATSVLLVLSFVFCTIVFVMWLGKRLNMPTSSTACLAAGMGVCGISAIVAVAPVVRGKGEDVAYSIATILTFGLVCMFTFPFLGHLMVLSSEQFGAWAGTGILNSGQVLAAALAFDPGTTETPSVSLKVGEVYNLTRVIFLPLVVLVIALYYSKTAGTLEERGANVQAGSFLSRFPLFVVGFIVTVILTTFGAFGSTEPASEELKMFRVLYSWFFAIGLAGLGLQISFTEMKKAGGQPLIIGTVAGLLKAVGSLIVVLLVID</sequence>
<keyword evidence="5 7" id="KW-1133">Transmembrane helix</keyword>
<keyword evidence="3" id="KW-1003">Cell membrane</keyword>
<comment type="similarity">
    <text evidence="2">Belongs to the UPF0324 family.</text>
</comment>
<dbReference type="PANTHER" id="PTHR30106">
    <property type="entry name" value="INNER MEMBRANE PROTEIN YEIH-RELATED"/>
    <property type="match status" value="1"/>
</dbReference>
<evidence type="ECO:0000313" key="9">
    <source>
        <dbReference type="Proteomes" id="UP000323166"/>
    </source>
</evidence>
<feature type="transmembrane region" description="Helical" evidence="7">
    <location>
        <begin position="118"/>
        <end position="139"/>
    </location>
</feature>
<evidence type="ECO:0000256" key="2">
    <source>
        <dbReference type="ARBA" id="ARBA00007977"/>
    </source>
</evidence>
<protein>
    <submittedName>
        <fullName evidence="8">Putative integral membrane protein (TIGR00698 family)</fullName>
    </submittedName>
</protein>
<keyword evidence="4 7" id="KW-0812">Transmembrane</keyword>
<dbReference type="GO" id="GO:0005886">
    <property type="term" value="C:plasma membrane"/>
    <property type="evidence" value="ECO:0007669"/>
    <property type="project" value="UniProtKB-SubCell"/>
</dbReference>
<comment type="subcellular location">
    <subcellularLocation>
        <location evidence="1">Cell membrane</location>
        <topology evidence="1">Multi-pass membrane protein</topology>
    </subcellularLocation>
</comment>
<dbReference type="AlphaFoldDB" id="A0A5S4ZNC6"/>
<evidence type="ECO:0000256" key="5">
    <source>
        <dbReference type="ARBA" id="ARBA00022989"/>
    </source>
</evidence>
<dbReference type="EMBL" id="VNHM01000019">
    <property type="protein sequence ID" value="TYO93372.1"/>
    <property type="molecule type" value="Genomic_DNA"/>
</dbReference>
<evidence type="ECO:0000256" key="3">
    <source>
        <dbReference type="ARBA" id="ARBA00022475"/>
    </source>
</evidence>